<dbReference type="STRING" id="487184.SAMN05216421_3338"/>
<evidence type="ECO:0000313" key="2">
    <source>
        <dbReference type="Proteomes" id="UP000243207"/>
    </source>
</evidence>
<dbReference type="Proteomes" id="UP000243207">
    <property type="component" value="Chromosome I"/>
</dbReference>
<keyword evidence="2" id="KW-1185">Reference proteome</keyword>
<organism evidence="1 2">
    <name type="scientific">Halopseudomonas xinjiangensis</name>
    <dbReference type="NCBI Taxonomy" id="487184"/>
    <lineage>
        <taxon>Bacteria</taxon>
        <taxon>Pseudomonadati</taxon>
        <taxon>Pseudomonadota</taxon>
        <taxon>Gammaproteobacteria</taxon>
        <taxon>Pseudomonadales</taxon>
        <taxon>Pseudomonadaceae</taxon>
        <taxon>Halopseudomonas</taxon>
    </lineage>
</organism>
<sequence>MSDGQKRLDIELFFEEAFNERIGYFPQKLALFGRSERQDELDDYSDAGEAGYANLTRRHLQALQTFAYDELSLAQRMNHDLFRRDCEEILERFEHRFQRYALDQKFGLHAEFPAFMINMHRLEDERDAANYLARLRAFAEASDQVAQSVSVRRDHGVVLPRFLLEQIIEDCNRVITDLHQPERSMLADDFRRKVTAASGVPESARDELLDECHRALHEYVAPGYRRLAEFVQTLLAEAPDEGGAGSLPDGESYYRACLRWETSTDLDPDRIYRLGLSEVARIQDEIRELISRVGFEGDLQAFFDFTREDRSFYYPQTTQGRQAYLDDLHQVIDRVQQRLPDLFHVLPLDPLQVRAVEPHREQTAGMAFYHGPASDGSRPGTFYINLYDLEQLPTFTMEALAFHEAVPGHHMQFAIANRLTTLPTFRRYANYNAYVEGWGLYAELVTHEIGLYADDYGEYGRLTQELKRACRLVVDTGLHARGWTREQGIDYLYANLPASRPQCVTEVDRYLVMPGQATTYTLGLLEILKLREQACAVLGDRFDQRGFHDAVLGFGPLPLDVLAEQIEDWIQRQV</sequence>
<dbReference type="RefSeq" id="WP_093397153.1">
    <property type="nucleotide sequence ID" value="NZ_LT629736.1"/>
</dbReference>
<dbReference type="PANTHER" id="PTHR33361">
    <property type="entry name" value="GLR0591 PROTEIN"/>
    <property type="match status" value="1"/>
</dbReference>
<evidence type="ECO:0000313" key="1">
    <source>
        <dbReference type="EMBL" id="SDT27272.1"/>
    </source>
</evidence>
<proteinExistence type="predicted"/>
<dbReference type="Pfam" id="PF05960">
    <property type="entry name" value="DUF885"/>
    <property type="match status" value="1"/>
</dbReference>
<accession>A0A1H1Z135</accession>
<dbReference type="PANTHER" id="PTHR33361:SF16">
    <property type="entry name" value="DUF885 DOMAIN-CONTAINING PROTEIN"/>
    <property type="match status" value="1"/>
</dbReference>
<protein>
    <submittedName>
        <fullName evidence="1">Uncharacterized conserved protein, DUF885 familyt</fullName>
    </submittedName>
</protein>
<gene>
    <name evidence="1" type="ORF">SAMN05216421_3338</name>
</gene>
<name>A0A1H1Z135_9GAMM</name>
<reference evidence="2" key="1">
    <citation type="submission" date="2016-10" db="EMBL/GenBank/DDBJ databases">
        <authorList>
            <person name="Varghese N."/>
            <person name="Submissions S."/>
        </authorList>
    </citation>
    <scope>NUCLEOTIDE SEQUENCE [LARGE SCALE GENOMIC DNA]</scope>
    <source>
        <strain evidence="2">NRRL B-51270</strain>
    </source>
</reference>
<dbReference type="OrthoDB" id="9769898at2"/>
<dbReference type="InterPro" id="IPR010281">
    <property type="entry name" value="DUF885"/>
</dbReference>
<dbReference type="EMBL" id="LT629736">
    <property type="protein sequence ID" value="SDT27272.1"/>
    <property type="molecule type" value="Genomic_DNA"/>
</dbReference>
<dbReference type="AlphaFoldDB" id="A0A1H1Z135"/>